<keyword evidence="1" id="KW-1133">Transmembrane helix</keyword>
<evidence type="ECO:0000313" key="3">
    <source>
        <dbReference type="Proteomes" id="UP000822184"/>
    </source>
</evidence>
<dbReference type="AlphaFoldDB" id="A0AAE5H4Q3"/>
<accession>A0AAE5H4Q3</accession>
<keyword evidence="1" id="KW-0472">Membrane</keyword>
<reference evidence="2" key="1">
    <citation type="submission" date="2020-06" db="EMBL/GenBank/DDBJ databases">
        <title>Genomic insights into acetone-butanol-ethanol (ABE) fermentation by sequencing solventogenic clostridia strains.</title>
        <authorList>
            <person name="Brown S."/>
        </authorList>
    </citation>
    <scope>NUCLEOTIDE SEQUENCE</scope>
    <source>
        <strain evidence="2">DJ123</strain>
    </source>
</reference>
<organism evidence="2 3">
    <name type="scientific">Clostridium beijerinckii</name>
    <name type="common">Clostridium MP</name>
    <dbReference type="NCBI Taxonomy" id="1520"/>
    <lineage>
        <taxon>Bacteria</taxon>
        <taxon>Bacillati</taxon>
        <taxon>Bacillota</taxon>
        <taxon>Clostridia</taxon>
        <taxon>Eubacteriales</taxon>
        <taxon>Clostridiaceae</taxon>
        <taxon>Clostridium</taxon>
    </lineage>
</organism>
<sequence>MGQDLNNVTDKKTKFWIFLMKAGALSGCHQMYERSFSFRGFQFPVCARCTGIYLGYIIAVILFVFKAKISLKICGVLILIMICDGLLQLFKIKKSTNIRRLITGVSFGIGLAFLLMYAIKTLCEKL</sequence>
<dbReference type="RefSeq" id="WP_338108732.1">
    <property type="nucleotide sequence ID" value="NZ_JABTDW010000001.1"/>
</dbReference>
<evidence type="ECO:0000256" key="1">
    <source>
        <dbReference type="SAM" id="Phobius"/>
    </source>
</evidence>
<dbReference type="EMBL" id="JABTDW010000001">
    <property type="protein sequence ID" value="NSB14014.1"/>
    <property type="molecule type" value="Genomic_DNA"/>
</dbReference>
<name>A0AAE5H4Q3_CLOBE</name>
<dbReference type="Proteomes" id="UP000822184">
    <property type="component" value="Unassembled WGS sequence"/>
</dbReference>
<feature type="transmembrane region" description="Helical" evidence="1">
    <location>
        <begin position="101"/>
        <end position="119"/>
    </location>
</feature>
<gene>
    <name evidence="2" type="ORF">BCD95_002273</name>
</gene>
<feature type="transmembrane region" description="Helical" evidence="1">
    <location>
        <begin position="69"/>
        <end position="89"/>
    </location>
</feature>
<feature type="transmembrane region" description="Helical" evidence="1">
    <location>
        <begin position="45"/>
        <end position="63"/>
    </location>
</feature>
<proteinExistence type="predicted"/>
<protein>
    <submittedName>
        <fullName evidence="2">Membrane protein</fullName>
    </submittedName>
</protein>
<evidence type="ECO:0000313" key="2">
    <source>
        <dbReference type="EMBL" id="NSB14014.1"/>
    </source>
</evidence>
<keyword evidence="1" id="KW-0812">Transmembrane</keyword>
<dbReference type="InterPro" id="IPR019206">
    <property type="entry name" value="DUF2085_TM"/>
</dbReference>
<comment type="caution">
    <text evidence="2">The sequence shown here is derived from an EMBL/GenBank/DDBJ whole genome shotgun (WGS) entry which is preliminary data.</text>
</comment>
<dbReference type="Pfam" id="PF09858">
    <property type="entry name" value="DUF2085"/>
    <property type="match status" value="1"/>
</dbReference>